<dbReference type="EMBL" id="QXQA01000004">
    <property type="protein sequence ID" value="RIX53752.1"/>
    <property type="molecule type" value="Genomic_DNA"/>
</dbReference>
<evidence type="ECO:0000313" key="3">
    <source>
        <dbReference type="Proteomes" id="UP000266482"/>
    </source>
</evidence>
<organism evidence="2 3">
    <name type="scientific">Paenibacillus nanensis</name>
    <dbReference type="NCBI Taxonomy" id="393251"/>
    <lineage>
        <taxon>Bacteria</taxon>
        <taxon>Bacillati</taxon>
        <taxon>Bacillota</taxon>
        <taxon>Bacilli</taxon>
        <taxon>Bacillales</taxon>
        <taxon>Paenibacillaceae</taxon>
        <taxon>Paenibacillus</taxon>
    </lineage>
</organism>
<protein>
    <submittedName>
        <fullName evidence="2">YdcF family protein</fullName>
    </submittedName>
</protein>
<reference evidence="2 3" key="1">
    <citation type="submission" date="2018-09" db="EMBL/GenBank/DDBJ databases">
        <title>Paenibacillus aracenensis nov. sp. isolated from a cave in southern Spain.</title>
        <authorList>
            <person name="Jurado V."/>
            <person name="Gutierrez-Patricio S."/>
            <person name="Gonzalez-Pimentel J.L."/>
            <person name="Miller A.Z."/>
            <person name="Laiz L."/>
            <person name="Saiz-Jimenez C."/>
        </authorList>
    </citation>
    <scope>NUCLEOTIDE SEQUENCE [LARGE SCALE GENOMIC DNA]</scope>
    <source>
        <strain evidence="2 3">DSM 22867</strain>
    </source>
</reference>
<sequence length="200" mass="22618">MSFPFDCITEFMFFETELEQADVILVPGSSHSQLMERAAKLYHQGAAPLILPSGGATPQVETTEWAFLRDIGIALGIPEEAILKEDQATNTFENARFSLEVLKRQGIHPKKVILACKNYHARRALLTYRFIFPEDTVFYVSPVVDRTGITKENWYLNEKRIHIVMNELEKVGKYFRHAILQSGASSSLPLADDGTIVEDK</sequence>
<dbReference type="PANTHER" id="PTHR30336">
    <property type="entry name" value="INNER MEMBRANE PROTEIN, PROBABLE PERMEASE"/>
    <property type="match status" value="1"/>
</dbReference>
<keyword evidence="3" id="KW-1185">Reference proteome</keyword>
<dbReference type="CDD" id="cd06259">
    <property type="entry name" value="YdcF-like"/>
    <property type="match status" value="1"/>
</dbReference>
<dbReference type="PANTHER" id="PTHR30336:SF20">
    <property type="entry name" value="DUF218 DOMAIN-CONTAINING PROTEIN"/>
    <property type="match status" value="1"/>
</dbReference>
<evidence type="ECO:0000313" key="2">
    <source>
        <dbReference type="EMBL" id="RIX53752.1"/>
    </source>
</evidence>
<dbReference type="Proteomes" id="UP000266482">
    <property type="component" value="Unassembled WGS sequence"/>
</dbReference>
<dbReference type="Gene3D" id="3.40.50.620">
    <property type="entry name" value="HUPs"/>
    <property type="match status" value="1"/>
</dbReference>
<dbReference type="InterPro" id="IPR051599">
    <property type="entry name" value="Cell_Envelope_Assoc"/>
</dbReference>
<dbReference type="AlphaFoldDB" id="A0A3A1V308"/>
<dbReference type="InterPro" id="IPR003848">
    <property type="entry name" value="DUF218"/>
</dbReference>
<accession>A0A3A1V308</accession>
<dbReference type="GO" id="GO:0005886">
    <property type="term" value="C:plasma membrane"/>
    <property type="evidence" value="ECO:0007669"/>
    <property type="project" value="TreeGrafter"/>
</dbReference>
<comment type="caution">
    <text evidence="2">The sequence shown here is derived from an EMBL/GenBank/DDBJ whole genome shotgun (WGS) entry which is preliminary data.</text>
</comment>
<gene>
    <name evidence="2" type="ORF">D3P08_09660</name>
</gene>
<evidence type="ECO:0000259" key="1">
    <source>
        <dbReference type="Pfam" id="PF02698"/>
    </source>
</evidence>
<dbReference type="InterPro" id="IPR014729">
    <property type="entry name" value="Rossmann-like_a/b/a_fold"/>
</dbReference>
<feature type="domain" description="DUF218" evidence="1">
    <location>
        <begin position="22"/>
        <end position="131"/>
    </location>
</feature>
<dbReference type="RefSeq" id="WP_119599531.1">
    <property type="nucleotide sequence ID" value="NZ_QXQA01000004.1"/>
</dbReference>
<dbReference type="Pfam" id="PF02698">
    <property type="entry name" value="DUF218"/>
    <property type="match status" value="1"/>
</dbReference>
<proteinExistence type="predicted"/>
<dbReference type="OrthoDB" id="9782395at2"/>
<name>A0A3A1V308_9BACL</name>